<dbReference type="OrthoDB" id="2445324at2759"/>
<feature type="compositionally biased region" description="Polar residues" evidence="1">
    <location>
        <begin position="645"/>
        <end position="658"/>
    </location>
</feature>
<feature type="region of interest" description="Disordered" evidence="1">
    <location>
        <begin position="1"/>
        <end position="57"/>
    </location>
</feature>
<evidence type="ECO:0000256" key="2">
    <source>
        <dbReference type="SAM" id="Phobius"/>
    </source>
</evidence>
<evidence type="ECO:0000313" key="3">
    <source>
        <dbReference type="EMBL" id="KAG9071977.1"/>
    </source>
</evidence>
<dbReference type="Proteomes" id="UP000707451">
    <property type="component" value="Unassembled WGS sequence"/>
</dbReference>
<keyword evidence="2" id="KW-0812">Transmembrane</keyword>
<keyword evidence="2" id="KW-0472">Membrane</keyword>
<organism evidence="3 4">
    <name type="scientific">Linnemannia hyalina</name>
    <dbReference type="NCBI Taxonomy" id="64524"/>
    <lineage>
        <taxon>Eukaryota</taxon>
        <taxon>Fungi</taxon>
        <taxon>Fungi incertae sedis</taxon>
        <taxon>Mucoromycota</taxon>
        <taxon>Mortierellomycotina</taxon>
        <taxon>Mortierellomycetes</taxon>
        <taxon>Mortierellales</taxon>
        <taxon>Mortierellaceae</taxon>
        <taxon>Linnemannia</taxon>
    </lineage>
</organism>
<feature type="compositionally biased region" description="Gly residues" evidence="1">
    <location>
        <begin position="1"/>
        <end position="10"/>
    </location>
</feature>
<evidence type="ECO:0000313" key="4">
    <source>
        <dbReference type="Proteomes" id="UP000707451"/>
    </source>
</evidence>
<dbReference type="AlphaFoldDB" id="A0A9P7Y4J3"/>
<accession>A0A9P7Y4J3</accession>
<sequence length="768" mass="81198">MSTSNGGTGTGTDASTTIPGSIFPDDIPSTPSPSNNTDYTPPPTSSVSNNNGGGAPTQIDVNSTTQIVLITLGIAVGVLFLLGIAAAYYISHKNKRACLKKEEEEDAAAAAAAGTAVSKGGDLEKGSGNVGAAREGGGRGGGEWEEGEEEEEGEDLTTLTMPVVIGRDLKDKGPFSSGGFNNEKGHAANGNRYYSASDDESAGFGQSRGSTPGPLEALGNHNNINDSPRTATGASALAARSQNTRNSFIDVAQVYAHRQSLYYPVDPAIAMQQRRSMIMVDNSGPGMYQQPQGEYPVTHQQQQQQFSQYEGNGYLGETAGSSSHSGQWVPSTPTDNNSLLLDPFKTNNNSMASLNQMQEQEPTQPPAVPAMTMRTVSPPPVAQQQQQPLVISYQPPLKPSDPSRITSRRGSAVYHQGVVSDRRSVAGWPTDPTGGSGADGENSWHRKRASVVIPEGTIPVRLWKEDAAAMATTGTPSDDMQLPRSPLTSGPIPRIGVVSDDDGFSREGNIGYRPSVRNGAAVFEGSMPRKPTSRSTSRSRLDDSSIDALAISEAPTVPARTTTHPATYRRKWATGQIAVDSNINTAQGDNDDTEHVVVSLPSPRGCLLENEYPHHQALGSVNSYNQQQSDQDRYEFGMRPLPTVLTHQRGGSTVTKGSSIGGGRRSTELTTASSGTTGGARFTYLDDYREQKQQKKLQQQQQQQGGGGESGGGGGEGGSGDSAIKGVRRRSAQFLQNALKRTSLYQNNTSESSSSSPIMGTSLNSAAK</sequence>
<feature type="region of interest" description="Disordered" evidence="1">
    <location>
        <begin position="175"/>
        <end position="237"/>
    </location>
</feature>
<feature type="region of interest" description="Disordered" evidence="1">
    <location>
        <begin position="424"/>
        <end position="444"/>
    </location>
</feature>
<comment type="caution">
    <text evidence="3">The sequence shown here is derived from an EMBL/GenBank/DDBJ whole genome shotgun (WGS) entry which is preliminary data.</text>
</comment>
<feature type="region of interest" description="Disordered" evidence="1">
    <location>
        <begin position="114"/>
        <end position="160"/>
    </location>
</feature>
<feature type="region of interest" description="Disordered" evidence="1">
    <location>
        <begin position="643"/>
        <end position="768"/>
    </location>
</feature>
<name>A0A9P7Y4J3_9FUNG</name>
<feature type="transmembrane region" description="Helical" evidence="2">
    <location>
        <begin position="67"/>
        <end position="90"/>
    </location>
</feature>
<feature type="compositionally biased region" description="Polar residues" evidence="1">
    <location>
        <begin position="32"/>
        <end position="50"/>
    </location>
</feature>
<reference evidence="3" key="1">
    <citation type="submission" date="2021-06" db="EMBL/GenBank/DDBJ databases">
        <title>Genome Sequence of Mortierella hyaline Strain SCG-10, a Cold-Adapted, Nitrate-Reducing Fungus Isolated from Soil in Minnesota, USA.</title>
        <authorList>
            <person name="Aldossari N."/>
        </authorList>
    </citation>
    <scope>NUCLEOTIDE SEQUENCE</scope>
    <source>
        <strain evidence="3">SCG-10</strain>
    </source>
</reference>
<protein>
    <submittedName>
        <fullName evidence="3">Uncharacterized protein</fullName>
    </submittedName>
</protein>
<keyword evidence="4" id="KW-1185">Reference proteome</keyword>
<feature type="compositionally biased region" description="Polar residues" evidence="1">
    <location>
        <begin position="757"/>
        <end position="768"/>
    </location>
</feature>
<feature type="compositionally biased region" description="Basic and acidic residues" evidence="1">
    <location>
        <begin position="684"/>
        <end position="693"/>
    </location>
</feature>
<feature type="compositionally biased region" description="Gly residues" evidence="1">
    <location>
        <begin position="704"/>
        <end position="720"/>
    </location>
</feature>
<feature type="compositionally biased region" description="Polar residues" evidence="1">
    <location>
        <begin position="220"/>
        <end position="233"/>
    </location>
</feature>
<feature type="compositionally biased region" description="Acidic residues" evidence="1">
    <location>
        <begin position="143"/>
        <end position="155"/>
    </location>
</feature>
<evidence type="ECO:0000256" key="1">
    <source>
        <dbReference type="SAM" id="MobiDB-lite"/>
    </source>
</evidence>
<proteinExistence type="predicted"/>
<keyword evidence="2" id="KW-1133">Transmembrane helix</keyword>
<feature type="region of interest" description="Disordered" evidence="1">
    <location>
        <begin position="473"/>
        <end position="544"/>
    </location>
</feature>
<gene>
    <name evidence="3" type="ORF">KI688_006196</name>
</gene>
<dbReference type="EMBL" id="JAHRHY010000002">
    <property type="protein sequence ID" value="KAG9071977.1"/>
    <property type="molecule type" value="Genomic_DNA"/>
</dbReference>
<feature type="compositionally biased region" description="Polar residues" evidence="1">
    <location>
        <begin position="733"/>
        <end position="749"/>
    </location>
</feature>